<sequence>MDHPKEFQPVEPTGEGTSRLLRKKLMPDDKGQVRDAGSSSSPSHGVRQTTNVHEVFMENEDIGVDEGGRGHGQNSSSPIRFPQSPICHPEPPLAHAPPPQQPSQRRRSQPKGAPHQYTPHVKTYLDLLGIGRRIHGIATFPQNLNLGDMDGKVNMMSPEITMFAQD</sequence>
<organism evidence="2 3">
    <name type="scientific">Cannabis sativa</name>
    <name type="common">Hemp</name>
    <name type="synonym">Marijuana</name>
    <dbReference type="NCBI Taxonomy" id="3483"/>
    <lineage>
        <taxon>Eukaryota</taxon>
        <taxon>Viridiplantae</taxon>
        <taxon>Streptophyta</taxon>
        <taxon>Embryophyta</taxon>
        <taxon>Tracheophyta</taxon>
        <taxon>Spermatophyta</taxon>
        <taxon>Magnoliopsida</taxon>
        <taxon>eudicotyledons</taxon>
        <taxon>Gunneridae</taxon>
        <taxon>Pentapetalae</taxon>
        <taxon>rosids</taxon>
        <taxon>fabids</taxon>
        <taxon>Rosales</taxon>
        <taxon>Cannabaceae</taxon>
        <taxon>Cannabis</taxon>
    </lineage>
</organism>
<dbReference type="EMBL" id="UZAU01000632">
    <property type="status" value="NOT_ANNOTATED_CDS"/>
    <property type="molecule type" value="Genomic_DNA"/>
</dbReference>
<feature type="compositionally biased region" description="Pro residues" evidence="1">
    <location>
        <begin position="88"/>
        <end position="101"/>
    </location>
</feature>
<dbReference type="AlphaFoldDB" id="A0A803Q4H4"/>
<keyword evidence="3" id="KW-1185">Reference proteome</keyword>
<accession>A0A803Q4H4</accession>
<evidence type="ECO:0000256" key="1">
    <source>
        <dbReference type="SAM" id="MobiDB-lite"/>
    </source>
</evidence>
<protein>
    <submittedName>
        <fullName evidence="2">Uncharacterized protein</fullName>
    </submittedName>
</protein>
<feature type="region of interest" description="Disordered" evidence="1">
    <location>
        <begin position="1"/>
        <end position="119"/>
    </location>
</feature>
<dbReference type="EnsemblPlants" id="evm.model.07.255">
    <property type="protein sequence ID" value="cds.evm.model.07.255"/>
    <property type="gene ID" value="evm.TU.07.255"/>
</dbReference>
<dbReference type="Gramene" id="evm.model.07.255">
    <property type="protein sequence ID" value="cds.evm.model.07.255"/>
    <property type="gene ID" value="evm.TU.07.255"/>
</dbReference>
<feature type="compositionally biased region" description="Polar residues" evidence="1">
    <location>
        <begin position="37"/>
        <end position="52"/>
    </location>
</feature>
<name>A0A803Q4H4_CANSA</name>
<reference evidence="2" key="2">
    <citation type="submission" date="2021-03" db="UniProtKB">
        <authorList>
            <consortium name="EnsemblPlants"/>
        </authorList>
    </citation>
    <scope>IDENTIFICATION</scope>
</reference>
<evidence type="ECO:0000313" key="3">
    <source>
        <dbReference type="Proteomes" id="UP000596661"/>
    </source>
</evidence>
<proteinExistence type="predicted"/>
<dbReference type="Proteomes" id="UP000596661">
    <property type="component" value="Chromosome 7"/>
</dbReference>
<reference evidence="2" key="1">
    <citation type="submission" date="2018-11" db="EMBL/GenBank/DDBJ databases">
        <authorList>
            <person name="Grassa J C."/>
        </authorList>
    </citation>
    <scope>NUCLEOTIDE SEQUENCE [LARGE SCALE GENOMIC DNA]</scope>
</reference>
<evidence type="ECO:0000313" key="2">
    <source>
        <dbReference type="EnsemblPlants" id="cds.evm.model.07.255"/>
    </source>
</evidence>